<dbReference type="GO" id="GO:0052544">
    <property type="term" value="P:defense response by callose deposition in cell wall"/>
    <property type="evidence" value="ECO:0007669"/>
    <property type="project" value="UniProtKB-ARBA"/>
</dbReference>
<comment type="similarity">
    <text evidence="2 9">Belongs to the cytochrome P450 family.</text>
</comment>
<dbReference type="SUPFAM" id="SSF48264">
    <property type="entry name" value="Cytochrome P450"/>
    <property type="match status" value="1"/>
</dbReference>
<evidence type="ECO:0000256" key="5">
    <source>
        <dbReference type="ARBA" id="ARBA00023002"/>
    </source>
</evidence>
<dbReference type="GO" id="GO:0006569">
    <property type="term" value="P:L-tryptophan catabolic process"/>
    <property type="evidence" value="ECO:0007669"/>
    <property type="project" value="UniProtKB-ARBA"/>
</dbReference>
<dbReference type="GO" id="GO:0005506">
    <property type="term" value="F:iron ion binding"/>
    <property type="evidence" value="ECO:0007669"/>
    <property type="project" value="InterPro"/>
</dbReference>
<dbReference type="RefSeq" id="XP_031402156.1">
    <property type="nucleotide sequence ID" value="XM_031546296.1"/>
</dbReference>
<evidence type="ECO:0000256" key="1">
    <source>
        <dbReference type="ARBA" id="ARBA00001971"/>
    </source>
</evidence>
<evidence type="ECO:0000256" key="3">
    <source>
        <dbReference type="ARBA" id="ARBA00022617"/>
    </source>
</evidence>
<dbReference type="InterPro" id="IPR002401">
    <property type="entry name" value="Cyt_P450_E_grp-I"/>
</dbReference>
<feature type="binding site" description="axial binding residue" evidence="8">
    <location>
        <position position="478"/>
    </location>
    <ligand>
        <name>heme</name>
        <dbReference type="ChEBI" id="CHEBI:30413"/>
    </ligand>
    <ligandPart>
        <name>Fe</name>
        <dbReference type="ChEBI" id="CHEBI:18248"/>
    </ligandPart>
</feature>
<comment type="cofactor">
    <cofactor evidence="1 8">
        <name>heme</name>
        <dbReference type="ChEBI" id="CHEBI:30413"/>
    </cofactor>
</comment>
<protein>
    <submittedName>
        <fullName evidence="12">Tyrosine N-monooxygenase-like</fullName>
    </submittedName>
</protein>
<name>A0A6P8EA29_PUNGR</name>
<dbReference type="GO" id="GO:0009625">
    <property type="term" value="P:response to insect"/>
    <property type="evidence" value="ECO:0007669"/>
    <property type="project" value="UniProtKB-ARBA"/>
</dbReference>
<evidence type="ECO:0000256" key="4">
    <source>
        <dbReference type="ARBA" id="ARBA00022723"/>
    </source>
</evidence>
<dbReference type="AlphaFoldDB" id="A0A6P8EA29"/>
<dbReference type="GO" id="GO:0010120">
    <property type="term" value="P:camalexin biosynthetic process"/>
    <property type="evidence" value="ECO:0007669"/>
    <property type="project" value="UniProtKB-ARBA"/>
</dbReference>
<dbReference type="GO" id="GO:0002229">
    <property type="term" value="P:defense response to oomycetes"/>
    <property type="evidence" value="ECO:0007669"/>
    <property type="project" value="UniProtKB-ARBA"/>
</dbReference>
<keyword evidence="11" id="KW-1185">Reference proteome</keyword>
<feature type="chain" id="PRO_5028340183" evidence="10">
    <location>
        <begin position="21"/>
        <end position="553"/>
    </location>
</feature>
<dbReference type="InterPro" id="IPR036396">
    <property type="entry name" value="Cyt_P450_sf"/>
</dbReference>
<evidence type="ECO:0000313" key="12">
    <source>
        <dbReference type="RefSeq" id="XP_031402156.1"/>
    </source>
</evidence>
<dbReference type="Proteomes" id="UP000515151">
    <property type="component" value="Chromosome 6"/>
</dbReference>
<dbReference type="GO" id="GO:0016705">
    <property type="term" value="F:oxidoreductase activity, acting on paired donors, with incorporation or reduction of molecular oxygen"/>
    <property type="evidence" value="ECO:0007669"/>
    <property type="project" value="InterPro"/>
</dbReference>
<evidence type="ECO:0000256" key="10">
    <source>
        <dbReference type="SAM" id="SignalP"/>
    </source>
</evidence>
<keyword evidence="5 9" id="KW-0560">Oxidoreductase</keyword>
<keyword evidence="7 9" id="KW-0503">Monooxygenase</keyword>
<gene>
    <name evidence="12" type="primary">LOC116211783</name>
</gene>
<dbReference type="PANTHER" id="PTHR47944:SF19">
    <property type="entry name" value="CYTOCHROME P450 77A4"/>
    <property type="match status" value="1"/>
</dbReference>
<sequence length="553" mass="63687">MAFLVLLLAFLLFYIAKLMYQSITDQRSTKSRGSQLPPGPVPWPVVGCMPEMLSRRPAFRWILGWMKEMDTDIACFRLGNVHVIPVTCPKIAQEFLKKQDAIFTSRPLSMASRILSSGYITAVMSPYGESWKKMRKVLISEVISPARHRWLHDKRAKEADNLVRYIYYRSKNSGRVNIRTACQHYSANVVRRLMFDRRYFVDKIIDDGAPTFREEEHVDALFTTLKYLYAFCVSDYFPYLEGLDLDGHEKIIKDAVETICKYHDPIVKERILKWRENDGRVFRDENEFKMMEPQDLLDVLITLMDANGKPLLTPEEIAAETREIMMAAVDNPSNAVEWVMAEMINNPEILNKAVEELDRVVGKERLVKEEDIPNLNYIKACAREAFRLHPFAPFNVPHVALYDTVVAGYRIPKGSHILLSRRGLGRNPKVWDRPLEFRPERHLPNGNAGNRQECSSNEVVLTEPDLRFITFSTGRRGCVAMALGTTMTIMLLARMVQGFSWEKPPEISEINLEESKHELCLADPLVACAEPRLPLHLYQYSEKEHIHHGTNKS</sequence>
<reference evidence="11" key="1">
    <citation type="journal article" date="2020" name="Plant Biotechnol. J.">
        <title>The pomegranate (Punica granatum L.) draft genome dissects genetic divergence between soft- and hard-seeded cultivars.</title>
        <authorList>
            <person name="Luo X."/>
            <person name="Li H."/>
            <person name="Wu Z."/>
            <person name="Yao W."/>
            <person name="Zhao P."/>
            <person name="Cao D."/>
            <person name="Yu H."/>
            <person name="Li K."/>
            <person name="Poudel K."/>
            <person name="Zhao D."/>
            <person name="Zhang F."/>
            <person name="Xia X."/>
            <person name="Chen L."/>
            <person name="Wang Q."/>
            <person name="Jing D."/>
            <person name="Cao S."/>
        </authorList>
    </citation>
    <scope>NUCLEOTIDE SEQUENCE [LARGE SCALE GENOMIC DNA]</scope>
    <source>
        <strain evidence="11">cv. Tunisia</strain>
    </source>
</reference>
<dbReference type="FunFam" id="1.10.630.10:FF:000037">
    <property type="entry name" value="Cytochrome P450 9"/>
    <property type="match status" value="1"/>
</dbReference>
<dbReference type="SMR" id="A0A6P8EA29"/>
<evidence type="ECO:0000256" key="9">
    <source>
        <dbReference type="RuleBase" id="RU000461"/>
    </source>
</evidence>
<dbReference type="GeneID" id="116211783"/>
<evidence type="ECO:0000256" key="7">
    <source>
        <dbReference type="ARBA" id="ARBA00023033"/>
    </source>
</evidence>
<keyword evidence="10" id="KW-0732">Signal</keyword>
<proteinExistence type="inferred from homology"/>
<organism evidence="11 12">
    <name type="scientific">Punica granatum</name>
    <name type="common">Pomegranate</name>
    <dbReference type="NCBI Taxonomy" id="22663"/>
    <lineage>
        <taxon>Eukaryota</taxon>
        <taxon>Viridiplantae</taxon>
        <taxon>Streptophyta</taxon>
        <taxon>Embryophyta</taxon>
        <taxon>Tracheophyta</taxon>
        <taxon>Spermatophyta</taxon>
        <taxon>Magnoliopsida</taxon>
        <taxon>eudicotyledons</taxon>
        <taxon>Gunneridae</taxon>
        <taxon>Pentapetalae</taxon>
        <taxon>rosids</taxon>
        <taxon>malvids</taxon>
        <taxon>Myrtales</taxon>
        <taxon>Lythraceae</taxon>
        <taxon>Punica</taxon>
    </lineage>
</organism>
<reference evidence="12" key="2">
    <citation type="submission" date="2025-08" db="UniProtKB">
        <authorList>
            <consortium name="RefSeq"/>
        </authorList>
    </citation>
    <scope>IDENTIFICATION</scope>
    <source>
        <tissue evidence="12">Leaf</tissue>
    </source>
</reference>
<accession>A0A6P8EA29</accession>
<keyword evidence="4 8" id="KW-0479">Metal-binding</keyword>
<dbReference type="PRINTS" id="PR00463">
    <property type="entry name" value="EP450I"/>
</dbReference>
<dbReference type="InterPro" id="IPR017972">
    <property type="entry name" value="Cyt_P450_CS"/>
</dbReference>
<keyword evidence="3 8" id="KW-0349">Heme</keyword>
<evidence type="ECO:0000256" key="6">
    <source>
        <dbReference type="ARBA" id="ARBA00023004"/>
    </source>
</evidence>
<feature type="signal peptide" evidence="10">
    <location>
        <begin position="1"/>
        <end position="20"/>
    </location>
</feature>
<dbReference type="GO" id="GO:0020037">
    <property type="term" value="F:heme binding"/>
    <property type="evidence" value="ECO:0007669"/>
    <property type="project" value="InterPro"/>
</dbReference>
<dbReference type="Gene3D" id="1.10.630.10">
    <property type="entry name" value="Cytochrome P450"/>
    <property type="match status" value="1"/>
</dbReference>
<dbReference type="PROSITE" id="PS00086">
    <property type="entry name" value="CYTOCHROME_P450"/>
    <property type="match status" value="1"/>
</dbReference>
<dbReference type="InterPro" id="IPR001128">
    <property type="entry name" value="Cyt_P450"/>
</dbReference>
<evidence type="ECO:0000256" key="2">
    <source>
        <dbReference type="ARBA" id="ARBA00010617"/>
    </source>
</evidence>
<dbReference type="Pfam" id="PF00067">
    <property type="entry name" value="p450"/>
    <property type="match status" value="1"/>
</dbReference>
<dbReference type="GO" id="GO:0004497">
    <property type="term" value="F:monooxygenase activity"/>
    <property type="evidence" value="ECO:0007669"/>
    <property type="project" value="UniProtKB-KW"/>
</dbReference>
<evidence type="ECO:0000313" key="11">
    <source>
        <dbReference type="Proteomes" id="UP000515151"/>
    </source>
</evidence>
<keyword evidence="6 8" id="KW-0408">Iron</keyword>
<evidence type="ECO:0000256" key="8">
    <source>
        <dbReference type="PIRSR" id="PIRSR602401-1"/>
    </source>
</evidence>
<dbReference type="OrthoDB" id="2789670at2759"/>
<dbReference type="PANTHER" id="PTHR47944">
    <property type="entry name" value="CYTOCHROME P450 98A9"/>
    <property type="match status" value="1"/>
</dbReference>
<dbReference type="GO" id="GO:0009684">
    <property type="term" value="P:indoleacetic acid biosynthetic process"/>
    <property type="evidence" value="ECO:0007669"/>
    <property type="project" value="UniProtKB-ARBA"/>
</dbReference>